<sequence length="1047" mass="118526">MATVAEELFLYGEVEAEPLTGIWAIIAYSDLMLAGSLAFAFVILATLAASHWECLSSLIIFTLTHIIICVRSTVDEATWLLKRIASARSCSDLSNIYHAIAKALVTKGFESLPGRFMTAVVEWYFPFNKPETTLLRLAITIIYCQTFHSLVISGVLPYIIVLKHYLKDMVAQHSANRFDMSKEVQHLEAFAIVTICLSVSVSLWFLKTTLVGALTFQKPHDHPTATPTKTSSISAESPTNSPSRIGTERLATIIKLEDTIRQQRVQLAEQTTALEAANQATDQVRRELATESAIRNELQGRNERLCDGNLTLRKQLARKNRELDVARRRARLSNNEVDAKAEALTARIQDLEEKLHEKGREAEKAIRLKDQVDANTEILLITVKQLEERLEENERQLDMAADFKKEVEAEAKELHNTVIALERRLKNETATKLRTSEDKATGLEKHLAEKTRECEQAIESMNVFKARAGTLQEQLNEKTRLSELDTESKVQDLTKKLVEIEEQLAEKIREFEREVDVRAKDLTGTIARLEQELAKKTKASELDAEVIKNLNLEVSHLEEQLTECERNFDSEVDAKLHYLNDKVAHLSQQLSQKETHSQHEAEARATLARKAAQLEEELNECIKNAESEANVKVELRNKIVTLEQQLAVQAINVCDSIPHEVEALRADLQSYQSQVTAMYTSLENASAVEQQLRDQFLQKDADMQKLVHENTELTSQNITITLEHESLKAAQNEMSERLKNALDTLQEKHDQISCLEIDQFEILFDRDQARDALENANQILEETKATEARHQQTIQDIRPAYEMTIKHERGRVEALQAEIVDFQNKIGMAMRDAQRSQEQACKAGEKVKALEQQLAKQEKAPADQEASKLQVSETKLEQCTAKLLEQETEIHELRTKMGVVMQDAQQSHDRAVSAERTAEVLQHRLSKLEKAGTGQVIPKRQMTNPGSVATALEQSKLTIVEQQAHINNLQQQLNQSKVAGSGTPNDAALEQQIRELRGALENEKRDRAEDQVRWGRKTRELEEELQKLRISASQMRATPGLRRGRGR</sequence>
<feature type="transmembrane region" description="Helical" evidence="3">
    <location>
        <begin position="187"/>
        <end position="206"/>
    </location>
</feature>
<gene>
    <name evidence="4" type="ORF">ASPCAL06342</name>
</gene>
<keyword evidence="5" id="KW-1185">Reference proteome</keyword>
<feature type="transmembrane region" description="Helical" evidence="3">
    <location>
        <begin position="20"/>
        <end position="47"/>
    </location>
</feature>
<feature type="transmembrane region" description="Helical" evidence="3">
    <location>
        <begin position="137"/>
        <end position="166"/>
    </location>
</feature>
<evidence type="ECO:0008006" key="6">
    <source>
        <dbReference type="Google" id="ProtNLM"/>
    </source>
</evidence>
<feature type="coiled-coil region" evidence="1">
    <location>
        <begin position="260"/>
        <end position="453"/>
    </location>
</feature>
<keyword evidence="3" id="KW-1133">Transmembrane helix</keyword>
<feature type="compositionally biased region" description="Polar residues" evidence="2">
    <location>
        <begin position="225"/>
        <end position="244"/>
    </location>
</feature>
<feature type="transmembrane region" description="Helical" evidence="3">
    <location>
        <begin position="54"/>
        <end position="74"/>
    </location>
</feature>
<evidence type="ECO:0000256" key="2">
    <source>
        <dbReference type="SAM" id="MobiDB-lite"/>
    </source>
</evidence>
<evidence type="ECO:0000256" key="1">
    <source>
        <dbReference type="SAM" id="Coils"/>
    </source>
</evidence>
<dbReference type="STRING" id="454130.A0A0U5G1Z1"/>
<dbReference type="OrthoDB" id="4510215at2759"/>
<protein>
    <recommendedName>
        <fullName evidence="6">Integral membrane protein</fullName>
    </recommendedName>
</protein>
<feature type="coiled-coil region" evidence="1">
    <location>
        <begin position="724"/>
        <end position="832"/>
    </location>
</feature>
<keyword evidence="3" id="KW-0472">Membrane</keyword>
<reference evidence="5" key="1">
    <citation type="journal article" date="2016" name="Genome Announc.">
        <title>Draft genome sequences of fungus Aspergillus calidoustus.</title>
        <authorList>
            <person name="Horn F."/>
            <person name="Linde J."/>
            <person name="Mattern D.J."/>
            <person name="Walther G."/>
            <person name="Guthke R."/>
            <person name="Scherlach K."/>
            <person name="Martin K."/>
            <person name="Brakhage A.A."/>
            <person name="Petzke L."/>
            <person name="Valiante V."/>
        </authorList>
    </citation>
    <scope>NUCLEOTIDE SEQUENCE [LARGE SCALE GENOMIC DNA]</scope>
    <source>
        <strain evidence="5">SF006504</strain>
    </source>
</reference>
<feature type="coiled-coil region" evidence="1">
    <location>
        <begin position="869"/>
        <end position="1038"/>
    </location>
</feature>
<name>A0A0U5G1Z1_ASPCI</name>
<keyword evidence="1" id="KW-0175">Coiled coil</keyword>
<feature type="region of interest" description="Disordered" evidence="2">
    <location>
        <begin position="219"/>
        <end position="244"/>
    </location>
</feature>
<accession>A0A0U5G1Z1</accession>
<proteinExistence type="predicted"/>
<feature type="coiled-coil region" evidence="1">
    <location>
        <begin position="483"/>
        <end position="567"/>
    </location>
</feature>
<evidence type="ECO:0000313" key="4">
    <source>
        <dbReference type="EMBL" id="CEL05223.1"/>
    </source>
</evidence>
<dbReference type="AlphaFoldDB" id="A0A0U5G1Z1"/>
<dbReference type="EMBL" id="CDMC01000005">
    <property type="protein sequence ID" value="CEL05223.1"/>
    <property type="molecule type" value="Genomic_DNA"/>
</dbReference>
<keyword evidence="3" id="KW-0812">Transmembrane</keyword>
<evidence type="ECO:0000313" key="5">
    <source>
        <dbReference type="Proteomes" id="UP000054771"/>
    </source>
</evidence>
<feature type="coiled-coil region" evidence="1">
    <location>
        <begin position="600"/>
        <end position="645"/>
    </location>
</feature>
<dbReference type="OMA" id="YEQNITN"/>
<dbReference type="Proteomes" id="UP000054771">
    <property type="component" value="Unassembled WGS sequence"/>
</dbReference>
<organism evidence="4 5">
    <name type="scientific">Aspergillus calidoustus</name>
    <dbReference type="NCBI Taxonomy" id="454130"/>
    <lineage>
        <taxon>Eukaryota</taxon>
        <taxon>Fungi</taxon>
        <taxon>Dikarya</taxon>
        <taxon>Ascomycota</taxon>
        <taxon>Pezizomycotina</taxon>
        <taxon>Eurotiomycetes</taxon>
        <taxon>Eurotiomycetidae</taxon>
        <taxon>Eurotiales</taxon>
        <taxon>Aspergillaceae</taxon>
        <taxon>Aspergillus</taxon>
        <taxon>Aspergillus subgen. Nidulantes</taxon>
    </lineage>
</organism>
<evidence type="ECO:0000256" key="3">
    <source>
        <dbReference type="SAM" id="Phobius"/>
    </source>
</evidence>